<evidence type="ECO:0000259" key="1">
    <source>
        <dbReference type="Pfam" id="PF07584"/>
    </source>
</evidence>
<evidence type="ECO:0000313" key="3">
    <source>
        <dbReference type="Proteomes" id="UP001500238"/>
    </source>
</evidence>
<dbReference type="InterPro" id="IPR011933">
    <property type="entry name" value="Double_TM_dom"/>
</dbReference>
<gene>
    <name evidence="2" type="ORF">GCM10009102_21260</name>
</gene>
<dbReference type="InterPro" id="IPR024163">
    <property type="entry name" value="Aerotolerance_reg_N"/>
</dbReference>
<dbReference type="NCBIfam" id="TIGR02226">
    <property type="entry name" value="two_anch"/>
    <property type="match status" value="1"/>
</dbReference>
<comment type="caution">
    <text evidence="2">The sequence shown here is derived from an EMBL/GenBank/DDBJ whole genome shotgun (WGS) entry which is preliminary data.</text>
</comment>
<dbReference type="EMBL" id="BAAAES010000008">
    <property type="protein sequence ID" value="GAA0670331.1"/>
    <property type="molecule type" value="Genomic_DNA"/>
</dbReference>
<accession>A0ABN1HW48</accession>
<organism evidence="2 3">
    <name type="scientific">Sphingomonas insulae</name>
    <dbReference type="NCBI Taxonomy" id="424800"/>
    <lineage>
        <taxon>Bacteria</taxon>
        <taxon>Pseudomonadati</taxon>
        <taxon>Pseudomonadota</taxon>
        <taxon>Alphaproteobacteria</taxon>
        <taxon>Sphingomonadales</taxon>
        <taxon>Sphingomonadaceae</taxon>
        <taxon>Sphingomonas</taxon>
    </lineage>
</organism>
<proteinExistence type="predicted"/>
<name>A0ABN1HW48_9SPHN</name>
<evidence type="ECO:0000313" key="2">
    <source>
        <dbReference type="EMBL" id="GAA0670331.1"/>
    </source>
</evidence>
<feature type="domain" description="Aerotolerance regulator N-terminal" evidence="1">
    <location>
        <begin position="1"/>
        <end position="75"/>
    </location>
</feature>
<dbReference type="Pfam" id="PF07584">
    <property type="entry name" value="BatA"/>
    <property type="match status" value="1"/>
</dbReference>
<sequence length="375" mass="39246">MNLLFPLGLAALASVLVPLALHLARRTEQQPFDFAALLWLRQKPRPRHRPRFDERLLLAVRLLLLAGVALTLAQPVLPGTEGSDAVIAVAPGATVPSSGTARRVWLAPGFPAIDTTPPVGRQPIASLIRELDAQLPAKAPLTIVVPHILDGADAERPRMSRAVTWRIDGRGTAPAAIAMSLRPIVRYDAALPGYRYIAAAVRALGGTDVGALSAVLPSVDDAVDAPAGPALVWLGAGALPTRVNALARAGGIVLVASASTIPAAPSTVIWRDTDGSALVEAQPLGRGRILRFTRPLTPPAMPALLEPDFPRRLAALFAAAPDPGRVPASAYTPVRGAPAPSPPARPLSPWLAVAVAAVFCVERWLATRSTRAPSP</sequence>
<dbReference type="Proteomes" id="UP001500238">
    <property type="component" value="Unassembled WGS sequence"/>
</dbReference>
<protein>
    <submittedName>
        <fullName evidence="2">BatA domain-containing protein</fullName>
    </submittedName>
</protein>
<keyword evidence="3" id="KW-1185">Reference proteome</keyword>
<dbReference type="RefSeq" id="WP_163956893.1">
    <property type="nucleotide sequence ID" value="NZ_BAAAES010000008.1"/>
</dbReference>
<reference evidence="2 3" key="1">
    <citation type="journal article" date="2019" name="Int. J. Syst. Evol. Microbiol.">
        <title>The Global Catalogue of Microorganisms (GCM) 10K type strain sequencing project: providing services to taxonomists for standard genome sequencing and annotation.</title>
        <authorList>
            <consortium name="The Broad Institute Genomics Platform"/>
            <consortium name="The Broad Institute Genome Sequencing Center for Infectious Disease"/>
            <person name="Wu L."/>
            <person name="Ma J."/>
        </authorList>
    </citation>
    <scope>NUCLEOTIDE SEQUENCE [LARGE SCALE GENOMIC DNA]</scope>
    <source>
        <strain evidence="2 3">JCM 14603</strain>
    </source>
</reference>